<dbReference type="GO" id="GO:0016787">
    <property type="term" value="F:hydrolase activity"/>
    <property type="evidence" value="ECO:0007669"/>
    <property type="project" value="UniProtKB-KW"/>
</dbReference>
<dbReference type="Proteomes" id="UP000515976">
    <property type="component" value="Chromosome"/>
</dbReference>
<dbReference type="InterPro" id="IPR023214">
    <property type="entry name" value="HAD_sf"/>
</dbReference>
<dbReference type="SUPFAM" id="SSF56784">
    <property type="entry name" value="HAD-like"/>
    <property type="match status" value="1"/>
</dbReference>
<dbReference type="RefSeq" id="WP_166098012.1">
    <property type="nucleotide sequence ID" value="NZ_BMMY01000001.1"/>
</dbReference>
<gene>
    <name evidence="1" type="ORF">H9L10_05075</name>
</gene>
<dbReference type="InterPro" id="IPR036412">
    <property type="entry name" value="HAD-like_sf"/>
</dbReference>
<keyword evidence="1" id="KW-0378">Hydrolase</keyword>
<evidence type="ECO:0000313" key="1">
    <source>
        <dbReference type="EMBL" id="QNN50392.1"/>
    </source>
</evidence>
<name>A0A7G9R467_9MICO</name>
<dbReference type="Pfam" id="PF00702">
    <property type="entry name" value="Hydrolase"/>
    <property type="match status" value="1"/>
</dbReference>
<dbReference type="NCBIfam" id="TIGR01509">
    <property type="entry name" value="HAD-SF-IA-v3"/>
    <property type="match status" value="1"/>
</dbReference>
<keyword evidence="2" id="KW-1185">Reference proteome</keyword>
<dbReference type="AlphaFoldDB" id="A0A7G9R467"/>
<dbReference type="EMBL" id="CP060712">
    <property type="protein sequence ID" value="QNN50392.1"/>
    <property type="molecule type" value="Genomic_DNA"/>
</dbReference>
<dbReference type="InterPro" id="IPR006439">
    <property type="entry name" value="HAD-SF_hydro_IA"/>
</dbReference>
<proteinExistence type="predicted"/>
<evidence type="ECO:0000313" key="2">
    <source>
        <dbReference type="Proteomes" id="UP000515976"/>
    </source>
</evidence>
<dbReference type="SFLD" id="SFLDS00003">
    <property type="entry name" value="Haloacid_Dehalogenase"/>
    <property type="match status" value="1"/>
</dbReference>
<protein>
    <submittedName>
        <fullName evidence="1">HAD-IA family hydrolase</fullName>
    </submittedName>
</protein>
<reference evidence="1 2" key="1">
    <citation type="submission" date="2020-08" db="EMBL/GenBank/DDBJ databases">
        <title>Genome sequence of Phycicoccus endophyticus JCM 31784T.</title>
        <authorList>
            <person name="Hyun D.-W."/>
            <person name="Bae J.-W."/>
        </authorList>
    </citation>
    <scope>NUCLEOTIDE SEQUENCE [LARGE SCALE GENOMIC DNA]</scope>
    <source>
        <strain evidence="1 2">JCM 31784</strain>
    </source>
</reference>
<dbReference type="SFLD" id="SFLDG01129">
    <property type="entry name" value="C1.5:_HAD__Beta-PGM__Phosphata"/>
    <property type="match status" value="1"/>
</dbReference>
<accession>A0A7G9R467</accession>
<dbReference type="PRINTS" id="PR00413">
    <property type="entry name" value="HADHALOGNASE"/>
</dbReference>
<sequence>MPAAVRAVLWDADGVLQHTPDGWFEALRAGGGPGFAEDVLAAEAPAVRGEAPLRDTLVGVLARRPDATVSLGELLSLWELAEVDADALGLVAEVRARGLVCALATNQHDHRRSWMRDGLGLDRHFDAVFYSAELGVAKPEPAYFHRVLADLGLGPGEVVFVDDSRANVDAAASVGIRSVRHDPASGASVLRAEVEALLRP</sequence>
<organism evidence="1 2">
    <name type="scientific">Phycicoccus endophyticus</name>
    <dbReference type="NCBI Taxonomy" id="1690220"/>
    <lineage>
        <taxon>Bacteria</taxon>
        <taxon>Bacillati</taxon>
        <taxon>Actinomycetota</taxon>
        <taxon>Actinomycetes</taxon>
        <taxon>Micrococcales</taxon>
        <taxon>Intrasporangiaceae</taxon>
        <taxon>Phycicoccus</taxon>
    </lineage>
</organism>
<dbReference type="PANTHER" id="PTHR43611:SF3">
    <property type="entry name" value="FLAVIN MONONUCLEOTIDE HYDROLASE 1, CHLOROPLATIC"/>
    <property type="match status" value="1"/>
</dbReference>
<dbReference type="Gene3D" id="3.40.50.1000">
    <property type="entry name" value="HAD superfamily/HAD-like"/>
    <property type="match status" value="1"/>
</dbReference>
<dbReference type="KEGG" id="pei:H9L10_05075"/>
<dbReference type="PANTHER" id="PTHR43611">
    <property type="entry name" value="ALPHA-D-GLUCOSE 1-PHOSPHATE PHOSPHATASE"/>
    <property type="match status" value="1"/>
</dbReference>